<protein>
    <recommendedName>
        <fullName evidence="5 10">Phosphoglycolate phosphatase</fullName>
        <shortName evidence="10">PGP</shortName>
        <shortName evidence="10">PGPase</shortName>
        <ecNumber evidence="5 10">3.1.3.18</ecNumber>
    </recommendedName>
</protein>
<dbReference type="InterPro" id="IPR041492">
    <property type="entry name" value="HAD_2"/>
</dbReference>
<evidence type="ECO:0000256" key="1">
    <source>
        <dbReference type="ARBA" id="ARBA00000830"/>
    </source>
</evidence>
<comment type="function">
    <text evidence="10">Specifically catalyzes the dephosphorylation of 2-phosphoglycolate. Is involved in the dissimilation of the intracellular 2-phosphoglycolate formed during the DNA repair of 3'-phosphoglycolate ends, a major class of DNA lesions induced by oxidative stress.</text>
</comment>
<dbReference type="HAMAP" id="MF_00495">
    <property type="entry name" value="GPH_hydrolase_bact"/>
    <property type="match status" value="1"/>
</dbReference>
<dbReference type="SFLD" id="SFLDS00003">
    <property type="entry name" value="Haloacid_Dehalogenase"/>
    <property type="match status" value="1"/>
</dbReference>
<dbReference type="PANTHER" id="PTHR43434">
    <property type="entry name" value="PHOSPHOGLYCOLATE PHOSPHATASE"/>
    <property type="match status" value="1"/>
</dbReference>
<sequence length="233" mass="24358">MSAFPFQIVGFDLDGTLVDSHGDLAHAVNHALAQEGRAPVAPAQVRAMIGGGARKMLAKALATTGGPVADARFEELHDALLAFYEDNIAVETRLFPGGAAMLDALAVRGVRIAVVTNKLERFARKVLADLDLSNRFFIVIGGDTLGPGRAKPRPDLLNLMVERCGGGRAAYVGDSTYDTRAAAAAGIPCVAVSFGFNDVPPAEMGADAVIAHFDELVPVLESVGLRNAPPITV</sequence>
<evidence type="ECO:0000313" key="11">
    <source>
        <dbReference type="EMBL" id="MFC0204786.1"/>
    </source>
</evidence>
<dbReference type="InterPro" id="IPR050155">
    <property type="entry name" value="HAD-like_hydrolase_sf"/>
</dbReference>
<evidence type="ECO:0000256" key="8">
    <source>
        <dbReference type="ARBA" id="ARBA00022842"/>
    </source>
</evidence>
<comment type="pathway">
    <text evidence="3 10">Organic acid metabolism; glycolate biosynthesis; glycolate from 2-phosphoglycolate: step 1/1.</text>
</comment>
<dbReference type="Pfam" id="PF13419">
    <property type="entry name" value="HAD_2"/>
    <property type="match status" value="1"/>
</dbReference>
<proteinExistence type="inferred from homology"/>
<keyword evidence="8 10" id="KW-0460">Magnesium</keyword>
<organism evidence="11 12">
    <name type="scientific">Novosphingobium soli</name>
    <dbReference type="NCBI Taxonomy" id="574956"/>
    <lineage>
        <taxon>Bacteria</taxon>
        <taxon>Pseudomonadati</taxon>
        <taxon>Pseudomonadota</taxon>
        <taxon>Alphaproteobacteria</taxon>
        <taxon>Sphingomonadales</taxon>
        <taxon>Sphingomonadaceae</taxon>
        <taxon>Novosphingobium</taxon>
    </lineage>
</organism>
<evidence type="ECO:0000313" key="12">
    <source>
        <dbReference type="Proteomes" id="UP001589798"/>
    </source>
</evidence>
<comment type="cofactor">
    <cofactor evidence="2 10">
        <name>Mg(2+)</name>
        <dbReference type="ChEBI" id="CHEBI:18420"/>
    </cofactor>
</comment>
<dbReference type="GO" id="GO:0016787">
    <property type="term" value="F:hydrolase activity"/>
    <property type="evidence" value="ECO:0007669"/>
    <property type="project" value="UniProtKB-KW"/>
</dbReference>
<evidence type="ECO:0000256" key="6">
    <source>
        <dbReference type="ARBA" id="ARBA00022723"/>
    </source>
</evidence>
<feature type="active site" description="Nucleophile" evidence="10">
    <location>
        <position position="12"/>
    </location>
</feature>
<feature type="binding site" evidence="10">
    <location>
        <position position="174"/>
    </location>
    <ligand>
        <name>Mg(2+)</name>
        <dbReference type="ChEBI" id="CHEBI:18420"/>
    </ligand>
</feature>
<gene>
    <name evidence="11" type="ORF">ACFFJC_10935</name>
</gene>
<dbReference type="Gene3D" id="1.10.150.240">
    <property type="entry name" value="Putative phosphatase, domain 2"/>
    <property type="match status" value="1"/>
</dbReference>
<dbReference type="SUPFAM" id="SSF56784">
    <property type="entry name" value="HAD-like"/>
    <property type="match status" value="1"/>
</dbReference>
<dbReference type="RefSeq" id="WP_379487547.1">
    <property type="nucleotide sequence ID" value="NZ_JBHLWK010000013.1"/>
</dbReference>
<dbReference type="InterPro" id="IPR036412">
    <property type="entry name" value="HAD-like_sf"/>
</dbReference>
<dbReference type="Proteomes" id="UP001589798">
    <property type="component" value="Unassembled WGS sequence"/>
</dbReference>
<dbReference type="NCBIfam" id="TIGR01549">
    <property type="entry name" value="HAD-SF-IA-v1"/>
    <property type="match status" value="1"/>
</dbReference>
<reference evidence="11 12" key="1">
    <citation type="submission" date="2024-09" db="EMBL/GenBank/DDBJ databases">
        <authorList>
            <person name="Sun Q."/>
            <person name="Mori K."/>
        </authorList>
    </citation>
    <scope>NUCLEOTIDE SEQUENCE [LARGE SCALE GENOMIC DNA]</scope>
    <source>
        <strain evidence="11 12">CCM 7706</strain>
    </source>
</reference>
<dbReference type="Gene3D" id="3.40.50.1000">
    <property type="entry name" value="HAD superfamily/HAD-like"/>
    <property type="match status" value="1"/>
</dbReference>
<dbReference type="InterPro" id="IPR023214">
    <property type="entry name" value="HAD_sf"/>
</dbReference>
<evidence type="ECO:0000256" key="7">
    <source>
        <dbReference type="ARBA" id="ARBA00022801"/>
    </source>
</evidence>
<comment type="similarity">
    <text evidence="4 10">Belongs to the HAD-like hydrolase superfamily. CbbY/CbbZ/Gph/YieH family.</text>
</comment>
<evidence type="ECO:0000256" key="3">
    <source>
        <dbReference type="ARBA" id="ARBA00004818"/>
    </source>
</evidence>
<feature type="binding site" evidence="10">
    <location>
        <position position="14"/>
    </location>
    <ligand>
        <name>Mg(2+)</name>
        <dbReference type="ChEBI" id="CHEBI:18420"/>
    </ligand>
</feature>
<keyword evidence="6 10" id="KW-0479">Metal-binding</keyword>
<dbReference type="InterPro" id="IPR037512">
    <property type="entry name" value="PGPase_prok"/>
</dbReference>
<keyword evidence="12" id="KW-1185">Reference proteome</keyword>
<dbReference type="InterPro" id="IPR023198">
    <property type="entry name" value="PGP-like_dom2"/>
</dbReference>
<dbReference type="InterPro" id="IPR006439">
    <property type="entry name" value="HAD-SF_hydro_IA"/>
</dbReference>
<accession>A0ABV6CXI7</accession>
<evidence type="ECO:0000256" key="10">
    <source>
        <dbReference type="HAMAP-Rule" id="MF_00495"/>
    </source>
</evidence>
<evidence type="ECO:0000256" key="5">
    <source>
        <dbReference type="ARBA" id="ARBA00013078"/>
    </source>
</evidence>
<evidence type="ECO:0000256" key="4">
    <source>
        <dbReference type="ARBA" id="ARBA00006171"/>
    </source>
</evidence>
<name>A0ABV6CXI7_9SPHN</name>
<keyword evidence="7 10" id="KW-0378">Hydrolase</keyword>
<dbReference type="EMBL" id="JBHLWK010000013">
    <property type="protein sequence ID" value="MFC0204786.1"/>
    <property type="molecule type" value="Genomic_DNA"/>
</dbReference>
<comment type="catalytic activity">
    <reaction evidence="1 10">
        <text>2-phosphoglycolate + H2O = glycolate + phosphate</text>
        <dbReference type="Rhea" id="RHEA:14369"/>
        <dbReference type="ChEBI" id="CHEBI:15377"/>
        <dbReference type="ChEBI" id="CHEBI:29805"/>
        <dbReference type="ChEBI" id="CHEBI:43474"/>
        <dbReference type="ChEBI" id="CHEBI:58033"/>
        <dbReference type="EC" id="3.1.3.18"/>
    </reaction>
</comment>
<keyword evidence="9 10" id="KW-0119">Carbohydrate metabolism</keyword>
<comment type="caution">
    <text evidence="11">The sequence shown here is derived from an EMBL/GenBank/DDBJ whole genome shotgun (WGS) entry which is preliminary data.</text>
</comment>
<dbReference type="SFLD" id="SFLDG01129">
    <property type="entry name" value="C1.5:_HAD__Beta-PGM__Phosphata"/>
    <property type="match status" value="1"/>
</dbReference>
<dbReference type="EC" id="3.1.3.18" evidence="5 10"/>
<dbReference type="PANTHER" id="PTHR43434:SF1">
    <property type="entry name" value="PHOSPHOGLYCOLATE PHOSPHATASE"/>
    <property type="match status" value="1"/>
</dbReference>
<evidence type="ECO:0000256" key="9">
    <source>
        <dbReference type="ARBA" id="ARBA00023277"/>
    </source>
</evidence>
<feature type="binding site" evidence="10">
    <location>
        <position position="12"/>
    </location>
    <ligand>
        <name>Mg(2+)</name>
        <dbReference type="ChEBI" id="CHEBI:18420"/>
    </ligand>
</feature>
<evidence type="ECO:0000256" key="2">
    <source>
        <dbReference type="ARBA" id="ARBA00001946"/>
    </source>
</evidence>